<evidence type="ECO:0000259" key="3">
    <source>
        <dbReference type="Pfam" id="PF25225"/>
    </source>
</evidence>
<keyword evidence="5" id="KW-1185">Reference proteome</keyword>
<dbReference type="Pfam" id="PF25225">
    <property type="entry name" value="DUF7843"/>
    <property type="match status" value="1"/>
</dbReference>
<feature type="domain" description="DUF7843" evidence="3">
    <location>
        <begin position="64"/>
        <end position="137"/>
    </location>
</feature>
<feature type="domain" description="Lnb N-terminal periplasmic" evidence="1">
    <location>
        <begin position="152"/>
        <end position="321"/>
    </location>
</feature>
<proteinExistence type="predicted"/>
<accession>A0A5Q0BMM7</accession>
<dbReference type="InterPro" id="IPR057165">
    <property type="entry name" value="DUF7843"/>
</dbReference>
<reference evidence="4 5" key="1">
    <citation type="submission" date="2019-09" db="EMBL/GenBank/DDBJ databases">
        <title>Ecophysiology of the spiral-shaped methanotroph Methylospira mobilis as revealed by the complete genome sequence.</title>
        <authorList>
            <person name="Oshkin I.Y."/>
            <person name="Dedysh S.N."/>
            <person name="Miroshnikov K."/>
            <person name="Danilova O.V."/>
            <person name="Hakobyan A."/>
            <person name="Liesack W."/>
        </authorList>
    </citation>
    <scope>NUCLEOTIDE SEQUENCE [LARGE SCALE GENOMIC DNA]</scope>
    <source>
        <strain evidence="4 5">Shm1</strain>
    </source>
</reference>
<dbReference type="InterPro" id="IPR057162">
    <property type="entry name" value="DUF7840"/>
</dbReference>
<evidence type="ECO:0000313" key="5">
    <source>
        <dbReference type="Proteomes" id="UP000325755"/>
    </source>
</evidence>
<evidence type="ECO:0000259" key="2">
    <source>
        <dbReference type="Pfam" id="PF25222"/>
    </source>
</evidence>
<feature type="domain" description="DUF7840" evidence="2">
    <location>
        <begin position="434"/>
        <end position="653"/>
    </location>
</feature>
<dbReference type="Pfam" id="PF25222">
    <property type="entry name" value="DUF7840"/>
    <property type="match status" value="1"/>
</dbReference>
<dbReference type="Pfam" id="PF13387">
    <property type="entry name" value="Lnb_N"/>
    <property type="match status" value="1"/>
</dbReference>
<gene>
    <name evidence="4" type="ORF">F6R98_21320</name>
</gene>
<dbReference type="KEGG" id="mmob:F6R98_21320"/>
<dbReference type="AlphaFoldDB" id="A0A5Q0BMM7"/>
<evidence type="ECO:0000313" key="4">
    <source>
        <dbReference type="EMBL" id="QFY44859.1"/>
    </source>
</evidence>
<name>A0A5Q0BMM7_9GAMM</name>
<evidence type="ECO:0000259" key="1">
    <source>
        <dbReference type="Pfam" id="PF13387"/>
    </source>
</evidence>
<dbReference type="EMBL" id="CP044205">
    <property type="protein sequence ID" value="QFY44859.1"/>
    <property type="molecule type" value="Genomic_DNA"/>
</dbReference>
<organism evidence="4 5">
    <name type="scientific">Candidatus Methylospira mobilis</name>
    <dbReference type="NCBI Taxonomy" id="1808979"/>
    <lineage>
        <taxon>Bacteria</taxon>
        <taxon>Pseudomonadati</taxon>
        <taxon>Pseudomonadota</taxon>
        <taxon>Gammaproteobacteria</taxon>
        <taxon>Methylococcales</taxon>
        <taxon>Methylococcaceae</taxon>
        <taxon>Candidatus Methylospira</taxon>
    </lineage>
</organism>
<sequence>MGGVDNNVIPAFPAGMTDQRFLLLTRKVPIAACCILLLLFLPQRPAQAAFDVETLQLRAERLMLYRNAAWLALGHYRTELVGGGYAGEADDRGFFLASEGKYDPRAELRATIAAIMLPGNGDTHPRCRFPARYHWLGHALSVNLPPISCPALEEWRTTLNADGVTLIFPTAYLNSPSSMFGHTLLRLDRPGQNDDNARLAWSINYAAHAEDENELFYAWKGLFGGYPGRTTVQPYYLKIREYHNWENRDIWEYRLNLSRGEVDQLVRHVWEIMPTRFDYFFVGENCSYRILSLLDVTRPNLRLAQQFPIAAIPADTVRALVAAGLVADTRFRPSAASILSSQIEQLNADERSLSLQLAYGERKPEDAQTTPDARQLNGRESARVLETAYDFLRYRVIDEKLTREENADASLSLLRARSKLNAPADFIPPERPAVRDDQGHGSSRVSLGGGYYDGQAFGELELRAAYHDLTDPWPGYRKGAQITFLDADLRYYQNSGLMLESAQLFSIRSLSPRNDFFKPLSWGVAVGAQRRLTSNGRPLAGYADGNAGFSYDFPGGMVYGQIGASLEVGGEFTQGVNIALGPRVGWLYRGLGGQGLLSFDSGCYLIEQGYCAGRLGLLHTVNLSNNLAVTLDLARQRGQNIYANELDLRLQYYF</sequence>
<dbReference type="OrthoDB" id="9759948at2"/>
<dbReference type="Proteomes" id="UP000325755">
    <property type="component" value="Chromosome"/>
</dbReference>
<protein>
    <submittedName>
        <fullName evidence="4">DUF4105 domain-containing protein</fullName>
    </submittedName>
</protein>
<dbReference type="InParanoid" id="A0A5Q0BMM7"/>
<dbReference type="RefSeq" id="WP_153250824.1">
    <property type="nucleotide sequence ID" value="NZ_CP044205.1"/>
</dbReference>
<dbReference type="InterPro" id="IPR025178">
    <property type="entry name" value="Lnb_N"/>
</dbReference>